<reference evidence="2" key="1">
    <citation type="journal article" date="2010" name="Environ. Microbiol.">
        <title>The metavirome of a hypersaline environment.</title>
        <authorList>
            <person name="Santos F."/>
            <person name="Yarza P."/>
            <person name="Parro V."/>
            <person name="Briones C."/>
            <person name="Anton J."/>
        </authorList>
    </citation>
    <scope>NUCLEOTIDE SEQUENCE</scope>
</reference>
<evidence type="ECO:0000256" key="1">
    <source>
        <dbReference type="SAM" id="MobiDB-lite"/>
    </source>
</evidence>
<sequence>MSLFGSDDDKSEREKAEERQQERQMEQSAFSAAASQSQRTQEITENANFLRELRRAGVGSKKYSWLRNELGPALADSHVIGNRDEQYEQEVKWGNIGKSMQHISERSPGRHCRDERALAIAQGVHRRSDASVDMPYTQDEKRVVREGYDAATNYQSLSVEGRGGQMVGETTVTARREVREEEESAKEKAGGLLD</sequence>
<evidence type="ECO:0000313" key="2">
    <source>
        <dbReference type="EMBL" id="ADE29228.1"/>
    </source>
</evidence>
<feature type="compositionally biased region" description="Basic and acidic residues" evidence="1">
    <location>
        <begin position="174"/>
        <end position="194"/>
    </location>
</feature>
<name>D5L2G9_9VIRU</name>
<proteinExistence type="predicted"/>
<accession>D5L2G9</accession>
<feature type="region of interest" description="Disordered" evidence="1">
    <location>
        <begin position="1"/>
        <end position="43"/>
    </location>
</feature>
<protein>
    <submittedName>
        <fullName evidence="2">Uncharacterized protein</fullName>
    </submittedName>
</protein>
<feature type="compositionally biased region" description="Basic and acidic residues" evidence="1">
    <location>
        <begin position="7"/>
        <end position="25"/>
    </location>
</feature>
<feature type="compositionally biased region" description="Low complexity" evidence="1">
    <location>
        <begin position="26"/>
        <end position="38"/>
    </location>
</feature>
<feature type="region of interest" description="Disordered" evidence="1">
    <location>
        <begin position="160"/>
        <end position="194"/>
    </location>
</feature>
<organism evidence="2">
    <name type="scientific">uncultured virus</name>
    <dbReference type="NCBI Taxonomy" id="340016"/>
    <lineage>
        <taxon>Viruses</taxon>
        <taxon>environmental samples</taxon>
    </lineage>
</organism>
<dbReference type="EMBL" id="GU735232">
    <property type="protein sequence ID" value="ADE29228.1"/>
    <property type="molecule type" value="Genomic_DNA"/>
</dbReference>